<evidence type="ECO:0000256" key="7">
    <source>
        <dbReference type="ARBA" id="ARBA00022833"/>
    </source>
</evidence>
<dbReference type="Gene3D" id="3.50.50.60">
    <property type="entry name" value="FAD/NAD(P)-binding domain"/>
    <property type="match status" value="1"/>
</dbReference>
<dbReference type="InterPro" id="IPR011124">
    <property type="entry name" value="Znf_CW"/>
</dbReference>
<dbReference type="Gene3D" id="3.30.40.100">
    <property type="match status" value="1"/>
</dbReference>
<evidence type="ECO:0000256" key="8">
    <source>
        <dbReference type="ARBA" id="ARBA00023002"/>
    </source>
</evidence>
<dbReference type="Pfam" id="PF04433">
    <property type="entry name" value="SWIRM"/>
    <property type="match status" value="1"/>
</dbReference>
<evidence type="ECO:0000259" key="10">
    <source>
        <dbReference type="PROSITE" id="PS50934"/>
    </source>
</evidence>
<dbReference type="EMBL" id="OV696701">
    <property type="protein sequence ID" value="CAH1247693.1"/>
    <property type="molecule type" value="Genomic_DNA"/>
</dbReference>
<dbReference type="PROSITE" id="PS50934">
    <property type="entry name" value="SWIRM"/>
    <property type="match status" value="1"/>
</dbReference>
<dbReference type="InterPro" id="IPR009057">
    <property type="entry name" value="Homeodomain-like_sf"/>
</dbReference>
<feature type="domain" description="SWIRM" evidence="10">
    <location>
        <begin position="272"/>
        <end position="370"/>
    </location>
</feature>
<dbReference type="PANTHER" id="PTHR10742:SF410">
    <property type="entry name" value="LYSINE-SPECIFIC HISTONE DEMETHYLASE 2"/>
    <property type="match status" value="1"/>
</dbReference>
<dbReference type="Gene3D" id="1.10.10.10">
    <property type="entry name" value="Winged helix-like DNA-binding domain superfamily/Winged helix DNA-binding domain"/>
    <property type="match status" value="1"/>
</dbReference>
<dbReference type="SUPFAM" id="SSF46689">
    <property type="entry name" value="Homeodomain-like"/>
    <property type="match status" value="1"/>
</dbReference>
<feature type="domain" description="CW-type" evidence="11">
    <location>
        <begin position="128"/>
        <end position="186"/>
    </location>
</feature>
<gene>
    <name evidence="12" type="primary">KDM1B</name>
    <name evidence="12" type="ORF">BLAG_LOCUS9287</name>
</gene>
<evidence type="ECO:0000256" key="2">
    <source>
        <dbReference type="ARBA" id="ARBA00005995"/>
    </source>
</evidence>
<evidence type="ECO:0000256" key="3">
    <source>
        <dbReference type="ARBA" id="ARBA00022630"/>
    </source>
</evidence>
<evidence type="ECO:0000259" key="11">
    <source>
        <dbReference type="PROSITE" id="PS51050"/>
    </source>
</evidence>
<dbReference type="InterPro" id="IPR036188">
    <property type="entry name" value="FAD/NAD-bd_sf"/>
</dbReference>
<dbReference type="Pfam" id="PF01593">
    <property type="entry name" value="Amino_oxidase"/>
    <property type="match status" value="1"/>
</dbReference>
<dbReference type="PRINTS" id="PR00419">
    <property type="entry name" value="ADXRDTASE"/>
</dbReference>
<dbReference type="Gene3D" id="3.90.660.10">
    <property type="match status" value="1"/>
</dbReference>
<organism evidence="12 13">
    <name type="scientific">Branchiostoma lanceolatum</name>
    <name type="common">Common lancelet</name>
    <name type="synonym">Amphioxus lanceolatum</name>
    <dbReference type="NCBI Taxonomy" id="7740"/>
    <lineage>
        <taxon>Eukaryota</taxon>
        <taxon>Metazoa</taxon>
        <taxon>Chordata</taxon>
        <taxon>Cephalochordata</taxon>
        <taxon>Leptocardii</taxon>
        <taxon>Amphioxiformes</taxon>
        <taxon>Branchiostomatidae</taxon>
        <taxon>Branchiostoma</taxon>
    </lineage>
</organism>
<accession>A0A8J9Z4P6</accession>
<dbReference type="Pfam" id="PF07496">
    <property type="entry name" value="zf-CW"/>
    <property type="match status" value="1"/>
</dbReference>
<dbReference type="PANTHER" id="PTHR10742">
    <property type="entry name" value="FLAVIN MONOAMINE OXIDASE"/>
    <property type="match status" value="1"/>
</dbReference>
<proteinExistence type="inferred from homology"/>
<dbReference type="InterPro" id="IPR050281">
    <property type="entry name" value="Flavin_monoamine_oxidase"/>
</dbReference>
<dbReference type="InterPro" id="IPR007526">
    <property type="entry name" value="SWIRM"/>
</dbReference>
<evidence type="ECO:0000256" key="4">
    <source>
        <dbReference type="ARBA" id="ARBA00022723"/>
    </source>
</evidence>
<evidence type="ECO:0000313" key="13">
    <source>
        <dbReference type="Proteomes" id="UP000838412"/>
    </source>
</evidence>
<dbReference type="PROSITE" id="PS51050">
    <property type="entry name" value="ZF_CW"/>
    <property type="match status" value="1"/>
</dbReference>
<keyword evidence="3" id="KW-0285">Flavoprotein</keyword>
<keyword evidence="7" id="KW-0862">Zinc</keyword>
<keyword evidence="13" id="KW-1185">Reference proteome</keyword>
<comment type="cofactor">
    <cofactor evidence="1">
        <name>FAD</name>
        <dbReference type="ChEBI" id="CHEBI:57692"/>
    </cofactor>
</comment>
<evidence type="ECO:0000256" key="5">
    <source>
        <dbReference type="ARBA" id="ARBA00022771"/>
    </source>
</evidence>
<name>A0A8J9Z4P6_BRALA</name>
<dbReference type="GO" id="GO:0008270">
    <property type="term" value="F:zinc ion binding"/>
    <property type="evidence" value="ECO:0007669"/>
    <property type="project" value="UniProtKB-KW"/>
</dbReference>
<keyword evidence="6" id="KW-0274">FAD</keyword>
<dbReference type="OrthoDB" id="2219495at2759"/>
<evidence type="ECO:0000256" key="1">
    <source>
        <dbReference type="ARBA" id="ARBA00001974"/>
    </source>
</evidence>
<protein>
    <submittedName>
        <fullName evidence="12">KDM1B protein</fullName>
    </submittedName>
</protein>
<keyword evidence="5" id="KW-0863">Zinc-finger</keyword>
<dbReference type="FunFam" id="1.10.10.10:FF:000232">
    <property type="entry name" value="lysine-specific histone demethylase 1B"/>
    <property type="match status" value="1"/>
</dbReference>
<evidence type="ECO:0000313" key="12">
    <source>
        <dbReference type="EMBL" id="CAH1247693.1"/>
    </source>
</evidence>
<feature type="region of interest" description="Disordered" evidence="9">
    <location>
        <begin position="1"/>
        <end position="41"/>
    </location>
</feature>
<feature type="region of interest" description="Disordered" evidence="9">
    <location>
        <begin position="221"/>
        <end position="255"/>
    </location>
</feature>
<keyword evidence="8" id="KW-0560">Oxidoreductase</keyword>
<dbReference type="InterPro" id="IPR002937">
    <property type="entry name" value="Amino_oxidase"/>
</dbReference>
<dbReference type="Proteomes" id="UP000838412">
    <property type="component" value="Chromosome 16"/>
</dbReference>
<comment type="similarity">
    <text evidence="2">Belongs to the flavin monoamine oxidase family.</text>
</comment>
<keyword evidence="4" id="KW-0479">Metal-binding</keyword>
<dbReference type="SUPFAM" id="SSF51905">
    <property type="entry name" value="FAD/NAD(P)-binding domain"/>
    <property type="match status" value="1"/>
</dbReference>
<dbReference type="FunFam" id="3.50.50.60:FF:001070">
    <property type="entry name" value="Uncharacterized protein"/>
    <property type="match status" value="1"/>
</dbReference>
<dbReference type="GO" id="GO:0140682">
    <property type="term" value="F:FAD-dependent H3K4me/H3K4me3 demethylase activity"/>
    <property type="evidence" value="ECO:0007669"/>
    <property type="project" value="UniProtKB-ARBA"/>
</dbReference>
<evidence type="ECO:0000256" key="6">
    <source>
        <dbReference type="ARBA" id="ARBA00022827"/>
    </source>
</evidence>
<dbReference type="InterPro" id="IPR036388">
    <property type="entry name" value="WH-like_DNA-bd_sf"/>
</dbReference>
<dbReference type="SUPFAM" id="SSF54373">
    <property type="entry name" value="FAD-linked reductases, C-terminal domain"/>
    <property type="match status" value="1"/>
</dbReference>
<feature type="compositionally biased region" description="Polar residues" evidence="9">
    <location>
        <begin position="12"/>
        <end position="27"/>
    </location>
</feature>
<reference evidence="12" key="1">
    <citation type="submission" date="2022-01" db="EMBL/GenBank/DDBJ databases">
        <authorList>
            <person name="Braso-Vives M."/>
        </authorList>
    </citation>
    <scope>NUCLEOTIDE SEQUENCE</scope>
</reference>
<sequence length="820" mass="91182">MSGRGRRKSNVAGDSSPQVGTSSSRTGRQVKRKAQDDDAPEGKRYRKCEKAGCSATYPICLASATDRCAGNGYTSRWYHLSAGEHFCNECFEYFYRSYKDGYDIYINWKRQWTSNGKSDAGIKAFIADQKIPYWVQCTRPNCGKWRQLSKDMDITLELQQKYVCGMTATGIKNEKDLCSTPEDSRVELTREYRWLETLILPPLLKRSPAAPFLTEYYPDGVGLSPTSAPPPTQSKGGKSKVNGAKGAEDSDDEDNVPHVPGLCPYFQPFYQPNENGKALCIRPDVMEYDEVQEFPEFGREQTLYLALRNLTIALWTLNCKEFLTPQKCAGHVIVRGLVRIRCVQELERIVCFLTRKGLINTGLLKDPPGGALLPKDFDAGTVVVIGAGPSGLAAARQLHNFGTKVIVLEAQDRVGGRVWDDHSLGSCVGRGAQIVNGCINNPIALMCEQAGLKMRKMHDRCELFEESGEAAESSMDKRTDFHFNAMLDAVAEWRKDQDSVQDVPLGTKLAEMHKSFVKETGLTFTDAENRLMQFHIGNLEYACGSDLKQVSAVNWDQNEMFAQFAGDHTLIPDGYGIILQKLSEGLDIRLNQEVTHINYTGDEIVVKTKSGEFQGSKVLVTLPLAVLQKNVVEFKPPLPEKKVKAIQSLGAGLIEKVGLKFPSRFWDSRVQGADYFGHIPPTEDKRGQFGVFYDMTPSSKSAVLMTVLSGEAAHQISKLKDEEVIDLCMKALRGMFPGQKVPEPIGYFVSHWRTHPHAQMAYSFVKVGSTGEAYDTIAEDIDQRVFFAGEATNRHFPQTVTGAYLSGVREASKIVEPPLS</sequence>
<dbReference type="AlphaFoldDB" id="A0A8J9Z4P6"/>
<evidence type="ECO:0000256" key="9">
    <source>
        <dbReference type="SAM" id="MobiDB-lite"/>
    </source>
</evidence>